<keyword evidence="2" id="KW-0560">Oxidoreductase</keyword>
<evidence type="ECO:0000256" key="1">
    <source>
        <dbReference type="ARBA" id="ARBA00010928"/>
    </source>
</evidence>
<protein>
    <recommendedName>
        <fullName evidence="3">D-xylose 1-dehydrogenase (NADP(+), D-xylono-1,5-lactone-forming)</fullName>
        <ecNumber evidence="3">1.1.1.179</ecNumber>
    </recommendedName>
    <alternativeName>
        <fullName evidence="4">D-xylose-NADP dehydrogenase</fullName>
    </alternativeName>
</protein>
<dbReference type="InterPro" id="IPR000683">
    <property type="entry name" value="Gfo/Idh/MocA-like_OxRdtase_N"/>
</dbReference>
<dbReference type="InterPro" id="IPR050984">
    <property type="entry name" value="Gfo/Idh/MocA_domain"/>
</dbReference>
<reference evidence="7" key="1">
    <citation type="submission" date="2022-10" db="EMBL/GenBank/DDBJ databases">
        <authorList>
            <person name="Chen Y."/>
            <person name="Dougan E. K."/>
            <person name="Chan C."/>
            <person name="Rhodes N."/>
            <person name="Thang M."/>
        </authorList>
    </citation>
    <scope>NUCLEOTIDE SEQUENCE</scope>
</reference>
<dbReference type="EC" id="1.1.1.179" evidence="3"/>
<dbReference type="Gene3D" id="1.10.510.10">
    <property type="entry name" value="Transferase(Phosphotransferase) domain 1"/>
    <property type="match status" value="1"/>
</dbReference>
<dbReference type="Pfam" id="PF01408">
    <property type="entry name" value="GFO_IDH_MocA"/>
    <property type="match status" value="1"/>
</dbReference>
<name>A0A9P1CFB4_9DINO</name>
<dbReference type="EMBL" id="CAMXCT030001347">
    <property type="protein sequence ID" value="CAL4776528.1"/>
    <property type="molecule type" value="Genomic_DNA"/>
</dbReference>
<dbReference type="GO" id="GO:0047837">
    <property type="term" value="F:D-xylose 1-dehydrogenase (NADP+) activity"/>
    <property type="evidence" value="ECO:0007669"/>
    <property type="project" value="UniProtKB-EC"/>
</dbReference>
<evidence type="ECO:0000256" key="2">
    <source>
        <dbReference type="ARBA" id="ARBA00023002"/>
    </source>
</evidence>
<dbReference type="EMBL" id="CAMXCT010001347">
    <property type="protein sequence ID" value="CAI3989216.1"/>
    <property type="molecule type" value="Genomic_DNA"/>
</dbReference>
<comment type="catalytic activity">
    <reaction evidence="5">
        <text>D-xylose + NADP(+) = D-xylono-1,5-lactone + NADPH + H(+)</text>
        <dbReference type="Rhea" id="RHEA:22000"/>
        <dbReference type="ChEBI" id="CHEBI:15378"/>
        <dbReference type="ChEBI" id="CHEBI:15867"/>
        <dbReference type="ChEBI" id="CHEBI:53455"/>
        <dbReference type="ChEBI" id="CHEBI:57783"/>
        <dbReference type="ChEBI" id="CHEBI:58349"/>
        <dbReference type="EC" id="1.1.1.179"/>
    </reaction>
</comment>
<proteinExistence type="inferred from homology"/>
<dbReference type="GO" id="GO:0005524">
    <property type="term" value="F:ATP binding"/>
    <property type="evidence" value="ECO:0007669"/>
    <property type="project" value="InterPro"/>
</dbReference>
<dbReference type="EMBL" id="CAMXCT020001347">
    <property type="protein sequence ID" value="CAL1142591.1"/>
    <property type="molecule type" value="Genomic_DNA"/>
</dbReference>
<comment type="caution">
    <text evidence="7">The sequence shown here is derived from an EMBL/GenBank/DDBJ whole genome shotgun (WGS) entry which is preliminary data.</text>
</comment>
<dbReference type="Pfam" id="PF00069">
    <property type="entry name" value="Pkinase"/>
    <property type="match status" value="1"/>
</dbReference>
<dbReference type="SUPFAM" id="SSF51735">
    <property type="entry name" value="NAD(P)-binding Rossmann-fold domains"/>
    <property type="match status" value="1"/>
</dbReference>
<dbReference type="PANTHER" id="PTHR22604:SF105">
    <property type="entry name" value="TRANS-1,2-DIHYDROBENZENE-1,2-DIOL DEHYDROGENASE"/>
    <property type="match status" value="1"/>
</dbReference>
<evidence type="ECO:0000259" key="6">
    <source>
        <dbReference type="PROSITE" id="PS50011"/>
    </source>
</evidence>
<evidence type="ECO:0000256" key="3">
    <source>
        <dbReference type="ARBA" id="ARBA00038984"/>
    </source>
</evidence>
<dbReference type="Gene3D" id="3.30.360.10">
    <property type="entry name" value="Dihydrodipicolinate Reductase, domain 2"/>
    <property type="match status" value="1"/>
</dbReference>
<dbReference type="InterPro" id="IPR008271">
    <property type="entry name" value="Ser/Thr_kinase_AS"/>
</dbReference>
<dbReference type="InterPro" id="IPR000719">
    <property type="entry name" value="Prot_kinase_dom"/>
</dbReference>
<dbReference type="Gene3D" id="3.40.50.720">
    <property type="entry name" value="NAD(P)-binding Rossmann-like Domain"/>
    <property type="match status" value="1"/>
</dbReference>
<evidence type="ECO:0000256" key="4">
    <source>
        <dbReference type="ARBA" id="ARBA00042988"/>
    </source>
</evidence>
<reference evidence="8 9" key="2">
    <citation type="submission" date="2024-05" db="EMBL/GenBank/DDBJ databases">
        <authorList>
            <person name="Chen Y."/>
            <person name="Shah S."/>
            <person name="Dougan E. K."/>
            <person name="Thang M."/>
            <person name="Chan C."/>
        </authorList>
    </citation>
    <scope>NUCLEOTIDE SEQUENCE [LARGE SCALE GENOMIC DNA]</scope>
</reference>
<dbReference type="OrthoDB" id="2129491at2759"/>
<dbReference type="GO" id="GO:0004672">
    <property type="term" value="F:protein kinase activity"/>
    <property type="evidence" value="ECO:0007669"/>
    <property type="project" value="InterPro"/>
</dbReference>
<dbReference type="AlphaFoldDB" id="A0A9P1CFB4"/>
<dbReference type="SUPFAM" id="SSF56112">
    <property type="entry name" value="Protein kinase-like (PK-like)"/>
    <property type="match status" value="1"/>
</dbReference>
<organism evidence="7">
    <name type="scientific">Cladocopium goreaui</name>
    <dbReference type="NCBI Taxonomy" id="2562237"/>
    <lineage>
        <taxon>Eukaryota</taxon>
        <taxon>Sar</taxon>
        <taxon>Alveolata</taxon>
        <taxon>Dinophyceae</taxon>
        <taxon>Suessiales</taxon>
        <taxon>Symbiodiniaceae</taxon>
        <taxon>Cladocopium</taxon>
    </lineage>
</organism>
<dbReference type="SMART" id="SM00220">
    <property type="entry name" value="S_TKc"/>
    <property type="match status" value="1"/>
</dbReference>
<evidence type="ECO:0000313" key="8">
    <source>
        <dbReference type="EMBL" id="CAL4776528.1"/>
    </source>
</evidence>
<evidence type="ECO:0000313" key="7">
    <source>
        <dbReference type="EMBL" id="CAI3989216.1"/>
    </source>
</evidence>
<dbReference type="Proteomes" id="UP001152797">
    <property type="component" value="Unassembled WGS sequence"/>
</dbReference>
<gene>
    <name evidence="7" type="ORF">C1SCF055_LOCUS16307</name>
</gene>
<sequence>MLVARSGEVKAAYETSKVMGRGSFGIIYHGEELQSKKRVAMKVVPCRRKNAVQEAETEARLLMSWNHPHVLRCHEYFFEGPEGDANRKLWLVLDLMDGGDLNRLYEQRRQALQGPWEASFVRYVISSIGSALDFVHSKGVLHRDVKCANVLLSSNFERICLADFGLACPMDALEDAPQVALGTPSYLPPEIICGRPHSPAADAWCLGVVSFKLAALRKPFEARDDLTLTMKIVKDAPNELPKDTPADVACAVLGLLNKDQQKRLRPAEAYEMTHVSSIARKSFVRSMATPLDIRLGLTKPQDVAHKLRWGIIGCGPISADWCKSLKDVPGAELKSCAARDVQKAKQFAGEHGISKAAASYKELVEDPEVDIVYIGTITPLHKEQTLMAIAAGKHVLCEKPIATSLTDAEEMYAAAEAKGVALIEGLWTRYFPAVEHARAAVELGVIGEVQMVQADFPEICYALQYAPLFFGSTEATQVASAGGPSGAGAVLRYGNQGAAVLSFPSWRCEVPEVCEVIGTKGRITLDDWGAHPSRVTIRLTTEQCWDEAQGHTATAQNGVRPHTEQVTYPVPEPAGLPAAGWHFAEAIHRCLAAGLKECPQFTKAESLRIQRLLDEIEKGITEPCR</sequence>
<dbReference type="PROSITE" id="PS00108">
    <property type="entry name" value="PROTEIN_KINASE_ST"/>
    <property type="match status" value="1"/>
</dbReference>
<accession>A0A9P1CFB4</accession>
<evidence type="ECO:0000313" key="9">
    <source>
        <dbReference type="Proteomes" id="UP001152797"/>
    </source>
</evidence>
<feature type="domain" description="Protein kinase" evidence="6">
    <location>
        <begin position="13"/>
        <end position="277"/>
    </location>
</feature>
<evidence type="ECO:0000256" key="5">
    <source>
        <dbReference type="ARBA" id="ARBA00049233"/>
    </source>
</evidence>
<keyword evidence="9" id="KW-1185">Reference proteome</keyword>
<comment type="similarity">
    <text evidence="1">Belongs to the Gfo/Idh/MocA family.</text>
</comment>
<dbReference type="PANTHER" id="PTHR22604">
    <property type="entry name" value="OXIDOREDUCTASES"/>
    <property type="match status" value="1"/>
</dbReference>
<dbReference type="PROSITE" id="PS50011">
    <property type="entry name" value="PROTEIN_KINASE_DOM"/>
    <property type="match status" value="1"/>
</dbReference>
<dbReference type="InterPro" id="IPR036291">
    <property type="entry name" value="NAD(P)-bd_dom_sf"/>
</dbReference>
<dbReference type="InterPro" id="IPR011009">
    <property type="entry name" value="Kinase-like_dom_sf"/>
</dbReference>
<dbReference type="SUPFAM" id="SSF55347">
    <property type="entry name" value="Glyceraldehyde-3-phosphate dehydrogenase-like, C-terminal domain"/>
    <property type="match status" value="1"/>
</dbReference>